<keyword evidence="3" id="KW-1185">Reference proteome</keyword>
<comment type="caution">
    <text evidence="2">The sequence shown here is derived from an EMBL/GenBank/DDBJ whole genome shotgun (WGS) entry which is preliminary data.</text>
</comment>
<dbReference type="GO" id="GO:0003677">
    <property type="term" value="F:DNA binding"/>
    <property type="evidence" value="ECO:0007669"/>
    <property type="project" value="InterPro"/>
</dbReference>
<evidence type="ECO:0000313" key="2">
    <source>
        <dbReference type="EMBL" id="RSD32808.1"/>
    </source>
</evidence>
<dbReference type="InterPro" id="IPR050742">
    <property type="entry name" value="Helicase_Restrict-Modif_Enz"/>
</dbReference>
<dbReference type="PANTHER" id="PTHR47396:SF1">
    <property type="entry name" value="ATP-DEPENDENT HELICASE IRC3-RELATED"/>
    <property type="match status" value="1"/>
</dbReference>
<reference evidence="2 3" key="1">
    <citation type="submission" date="2018-12" db="EMBL/GenBank/DDBJ databases">
        <title>Genomic taxonomy of the Vibrionaceae family.</title>
        <authorList>
            <person name="Gomez-Gil B."/>
            <person name="Enciso-Ibarra K."/>
        </authorList>
    </citation>
    <scope>NUCLEOTIDE SEQUENCE [LARGE SCALE GENOMIC DNA]</scope>
    <source>
        <strain evidence="2 3">CAIM 594</strain>
    </source>
</reference>
<gene>
    <name evidence="2" type="ORF">EJA03_01630</name>
</gene>
<evidence type="ECO:0000259" key="1">
    <source>
        <dbReference type="Pfam" id="PF04851"/>
    </source>
</evidence>
<name>A0A3R9G5Y7_9VIBR</name>
<dbReference type="GO" id="GO:0005829">
    <property type="term" value="C:cytosol"/>
    <property type="evidence" value="ECO:0007669"/>
    <property type="project" value="TreeGrafter"/>
</dbReference>
<dbReference type="EMBL" id="RSFA01000003">
    <property type="protein sequence ID" value="RSD32808.1"/>
    <property type="molecule type" value="Genomic_DNA"/>
</dbReference>
<dbReference type="Pfam" id="PF04851">
    <property type="entry name" value="ResIII"/>
    <property type="match status" value="1"/>
</dbReference>
<dbReference type="AlphaFoldDB" id="A0A3R9G5Y7"/>
<organism evidence="2 3">
    <name type="scientific">Vibrio pectenicida</name>
    <dbReference type="NCBI Taxonomy" id="62763"/>
    <lineage>
        <taxon>Bacteria</taxon>
        <taxon>Pseudomonadati</taxon>
        <taxon>Pseudomonadota</taxon>
        <taxon>Gammaproteobacteria</taxon>
        <taxon>Vibrionales</taxon>
        <taxon>Vibrionaceae</taxon>
        <taxon>Vibrio</taxon>
    </lineage>
</organism>
<dbReference type="GO" id="GO:0016787">
    <property type="term" value="F:hydrolase activity"/>
    <property type="evidence" value="ECO:0007669"/>
    <property type="project" value="InterPro"/>
</dbReference>
<dbReference type="InterPro" id="IPR027417">
    <property type="entry name" value="P-loop_NTPase"/>
</dbReference>
<dbReference type="SUPFAM" id="SSF52540">
    <property type="entry name" value="P-loop containing nucleoside triphosphate hydrolases"/>
    <property type="match status" value="1"/>
</dbReference>
<protein>
    <submittedName>
        <fullName evidence="2">Diguanylate cyclase</fullName>
    </submittedName>
</protein>
<evidence type="ECO:0000313" key="3">
    <source>
        <dbReference type="Proteomes" id="UP000269041"/>
    </source>
</evidence>
<proteinExistence type="predicted"/>
<dbReference type="RefSeq" id="WP_125319498.1">
    <property type="nucleotide sequence ID" value="NZ_AP024889.1"/>
</dbReference>
<sequence length="460" mass="51389">MLRLWQEECVGSALEKYLAGHSHFQVQATPGAGKTVAAAEIAKRLYDLDKIDLVLCFSPSLTISDGIKNTFSWRLGCSFTGGLGSIGASFTYQSMKYLRDSFWETIKKHRVLVVFDEIHHCSGDEIENANVWGEQILRQIQGIAAFTLSLSGTPWRSDLLPITLAQYSDTEGRIHCDYQYGLKQAIIDKVCRSPKIVLIDNDRLSISESGQSKSFSSIPDLLKQSATPYQSILQNIDAMTYVLGLGCKKLAEIRMDNPNAGGLVVASSVGHAIEIQKILAETYEQSTEVVTYCHESPLEKINGYRNSTTQWIISVGMISEGTDIPRLQVCCHLSFVKTELYFRQVLGRILRTNASPNQQAWLYTFAEESLVSFAEQIEQDIPDSCLFIKPDSLLHRPPVSIPSEQTYFSEQQKRKTNIGNNQLSWNKEYAGKQSAISACSTSPRQLDLGNFKERVIAAFL</sequence>
<dbReference type="OrthoDB" id="5165890at2"/>
<feature type="domain" description="Helicase/UvrB N-terminal" evidence="1">
    <location>
        <begin position="2"/>
        <end position="154"/>
    </location>
</feature>
<dbReference type="Proteomes" id="UP000269041">
    <property type="component" value="Unassembled WGS sequence"/>
</dbReference>
<dbReference type="InterPro" id="IPR006935">
    <property type="entry name" value="Helicase/UvrB_N"/>
</dbReference>
<dbReference type="Gene3D" id="3.40.50.300">
    <property type="entry name" value="P-loop containing nucleotide triphosphate hydrolases"/>
    <property type="match status" value="2"/>
</dbReference>
<accession>A0A3R9G5Y7</accession>
<dbReference type="PANTHER" id="PTHR47396">
    <property type="entry name" value="TYPE I RESTRICTION ENZYME ECOKI R PROTEIN"/>
    <property type="match status" value="1"/>
</dbReference>
<dbReference type="GO" id="GO:0005524">
    <property type="term" value="F:ATP binding"/>
    <property type="evidence" value="ECO:0007669"/>
    <property type="project" value="InterPro"/>
</dbReference>